<evidence type="ECO:0000313" key="2">
    <source>
        <dbReference type="EMBL" id="MFC5644449.1"/>
    </source>
</evidence>
<gene>
    <name evidence="2" type="ORF">ACFPZF_24185</name>
</gene>
<proteinExistence type="predicted"/>
<dbReference type="InterPro" id="IPR010427">
    <property type="entry name" value="DUF1023"/>
</dbReference>
<dbReference type="GO" id="GO:0016787">
    <property type="term" value="F:hydrolase activity"/>
    <property type="evidence" value="ECO:0007669"/>
    <property type="project" value="UniProtKB-KW"/>
</dbReference>
<feature type="non-terminal residue" evidence="2">
    <location>
        <position position="1"/>
    </location>
</feature>
<dbReference type="InterPro" id="IPR029058">
    <property type="entry name" value="AB_hydrolase_fold"/>
</dbReference>
<keyword evidence="3" id="KW-1185">Reference proteome</keyword>
<organism evidence="2 3">
    <name type="scientific">Kitasatospora cinereorecta</name>
    <dbReference type="NCBI Taxonomy" id="285560"/>
    <lineage>
        <taxon>Bacteria</taxon>
        <taxon>Bacillati</taxon>
        <taxon>Actinomycetota</taxon>
        <taxon>Actinomycetes</taxon>
        <taxon>Kitasatosporales</taxon>
        <taxon>Streptomycetaceae</taxon>
        <taxon>Kitasatospora</taxon>
    </lineage>
</organism>
<evidence type="ECO:0000259" key="1">
    <source>
        <dbReference type="Pfam" id="PF06259"/>
    </source>
</evidence>
<feature type="domain" description="DUF1023" evidence="1">
    <location>
        <begin position="135"/>
        <end position="311"/>
    </location>
</feature>
<dbReference type="RefSeq" id="WP_380231760.1">
    <property type="nucleotide sequence ID" value="NZ_JBHSOC010000046.1"/>
</dbReference>
<dbReference type="Pfam" id="PF06259">
    <property type="entry name" value="Abhydrolase_8"/>
    <property type="match status" value="1"/>
</dbReference>
<comment type="caution">
    <text evidence="2">The sequence shown here is derived from an EMBL/GenBank/DDBJ whole genome shotgun (WGS) entry which is preliminary data.</text>
</comment>
<dbReference type="EMBL" id="JBHSOC010000046">
    <property type="protein sequence ID" value="MFC5644449.1"/>
    <property type="molecule type" value="Genomic_DNA"/>
</dbReference>
<protein>
    <submittedName>
        <fullName evidence="2">Alpha/beta hydrolase</fullName>
    </submittedName>
</protein>
<sequence length="400" mass="40569">TAERLARLTASLRDGHALAAGRAAALAFRLASRTDGLGSLLAAALPAPGTPPDRVAAWWRGLDPAGRRELADAHPELIGRLDGLPAAVRDRANRLVLDRLLARPDGLSGPVLAGLRSIRERLAAGPADVLLLDLDPTGRGRGVLSFGDPDLADHVAVYVPGFGTELAAVGRGDADRAQRLRAAGERCADGRTVAAMVWLGYDAPPNEGLDPRSAQVADDGRARAGAAAYGRFLDGLRAARPGGAAHVTAVGHSYGSLVVGLAAGAARGPLADEVVLVGSPGVGADRADRLGVGAGHVHVGAAEYDPVSHLPSGAGAAGGLLVGGLPGLAVHAVGATGPHELWFGEDPASAGFGAHRFHVAPGDPGHAFASHSAYFEGESLDNIAHVVAGRPDLVTPDRPR</sequence>
<dbReference type="Proteomes" id="UP001596066">
    <property type="component" value="Unassembled WGS sequence"/>
</dbReference>
<reference evidence="3" key="1">
    <citation type="journal article" date="2019" name="Int. J. Syst. Evol. Microbiol.">
        <title>The Global Catalogue of Microorganisms (GCM) 10K type strain sequencing project: providing services to taxonomists for standard genome sequencing and annotation.</title>
        <authorList>
            <consortium name="The Broad Institute Genomics Platform"/>
            <consortium name="The Broad Institute Genome Sequencing Center for Infectious Disease"/>
            <person name="Wu L."/>
            <person name="Ma J."/>
        </authorList>
    </citation>
    <scope>NUCLEOTIDE SEQUENCE [LARGE SCALE GENOMIC DNA]</scope>
    <source>
        <strain evidence="3">CGMCC 4.1622</strain>
    </source>
</reference>
<dbReference type="SUPFAM" id="SSF53474">
    <property type="entry name" value="alpha/beta-Hydrolases"/>
    <property type="match status" value="1"/>
</dbReference>
<keyword evidence="2" id="KW-0378">Hydrolase</keyword>
<evidence type="ECO:0000313" key="3">
    <source>
        <dbReference type="Proteomes" id="UP001596066"/>
    </source>
</evidence>
<accession>A0ABW0VI30</accession>
<name>A0ABW0VI30_9ACTN</name>